<feature type="transmembrane region" description="Helical" evidence="1">
    <location>
        <begin position="12"/>
        <end position="32"/>
    </location>
</feature>
<gene>
    <name evidence="2" type="ORF">INR99_11570</name>
</gene>
<dbReference type="Pfam" id="PF10027">
    <property type="entry name" value="DUF2269"/>
    <property type="match status" value="1"/>
</dbReference>
<accession>A0A8J7FSZ8</accession>
<reference evidence="2 3" key="1">
    <citation type="submission" date="2020-10" db="EMBL/GenBank/DDBJ databases">
        <title>The genome sequence of Chitinilyticum litopenaei 4Y14.</title>
        <authorList>
            <person name="Liu Y."/>
        </authorList>
    </citation>
    <scope>NUCLEOTIDE SEQUENCE [LARGE SCALE GENOMIC DNA]</scope>
    <source>
        <strain evidence="2 3">4Y14</strain>
    </source>
</reference>
<feature type="transmembrane region" description="Helical" evidence="1">
    <location>
        <begin position="131"/>
        <end position="150"/>
    </location>
</feature>
<dbReference type="Proteomes" id="UP000604481">
    <property type="component" value="Unassembled WGS sequence"/>
</dbReference>
<evidence type="ECO:0000313" key="3">
    <source>
        <dbReference type="Proteomes" id="UP000604481"/>
    </source>
</evidence>
<dbReference type="EMBL" id="JADFUA010000006">
    <property type="protein sequence ID" value="MBE9609981.1"/>
    <property type="molecule type" value="Genomic_DNA"/>
</dbReference>
<organism evidence="2 3">
    <name type="scientific">Chitinilyticum piscinae</name>
    <dbReference type="NCBI Taxonomy" id="2866724"/>
    <lineage>
        <taxon>Bacteria</taxon>
        <taxon>Pseudomonadati</taxon>
        <taxon>Pseudomonadota</taxon>
        <taxon>Betaproteobacteria</taxon>
        <taxon>Neisseriales</taxon>
        <taxon>Chitinibacteraceae</taxon>
        <taxon>Chitinilyticum</taxon>
    </lineage>
</organism>
<dbReference type="AlphaFoldDB" id="A0A8J7FSZ8"/>
<dbReference type="RefSeq" id="WP_194116502.1">
    <property type="nucleotide sequence ID" value="NZ_JADFUA010000006.1"/>
</dbReference>
<keyword evidence="3" id="KW-1185">Reference proteome</keyword>
<evidence type="ECO:0000256" key="1">
    <source>
        <dbReference type="SAM" id="Phobius"/>
    </source>
</evidence>
<comment type="caution">
    <text evidence="2">The sequence shown here is derived from an EMBL/GenBank/DDBJ whole genome shotgun (WGS) entry which is preliminary data.</text>
</comment>
<evidence type="ECO:0000313" key="2">
    <source>
        <dbReference type="EMBL" id="MBE9609981.1"/>
    </source>
</evidence>
<keyword evidence="1" id="KW-1133">Transmembrane helix</keyword>
<dbReference type="InterPro" id="IPR018729">
    <property type="entry name" value="DUF2269_transmembrane"/>
</dbReference>
<proteinExistence type="predicted"/>
<protein>
    <submittedName>
        <fullName evidence="2">DUF2269 domain-containing protein</fullName>
    </submittedName>
</protein>
<name>A0A8J7FSZ8_9NEIS</name>
<sequence length="155" mass="17494">MEHYLLVKWLHILSATLMFGTGFGTAFYLFVANRSGNVAAIAVVSRWVVRADWWFTTPAVIIQPLSGWLMIRLAGYPLDSFWIVAALALYALAGACWLPVVWLQLQMRDMALQANTAGAALPPRYWRYEKIWTLLGFPAFGGLLIVYWLMVAKPV</sequence>
<feature type="transmembrane region" description="Helical" evidence="1">
    <location>
        <begin position="81"/>
        <end position="103"/>
    </location>
</feature>
<feature type="transmembrane region" description="Helical" evidence="1">
    <location>
        <begin position="53"/>
        <end position="75"/>
    </location>
</feature>
<keyword evidence="1" id="KW-0812">Transmembrane</keyword>
<keyword evidence="1" id="KW-0472">Membrane</keyword>